<sequence>MINIVVIDEHAVFRRGIHEVLKNSLLSFDMTGFANQKEFMDVLGGPIPNLFIANFNGSLNTADMVFLKQIKKDYKANCIVIFSNETQYSRMSLCSNAGFHRFLTKMRSLEKIAECIGVVMDRKKIIYEQVYEFVINKRLSGYSF</sequence>
<gene>
    <name evidence="1" type="ORF">FDK13_29005</name>
</gene>
<reference evidence="1 2" key="1">
    <citation type="submission" date="2019-05" db="EMBL/GenBank/DDBJ databases">
        <title>Dyadobacter AR-3-8 sp. nov., isolated from arctic soil.</title>
        <authorList>
            <person name="Chaudhary D.K."/>
        </authorList>
    </citation>
    <scope>NUCLEOTIDE SEQUENCE [LARGE SCALE GENOMIC DNA]</scope>
    <source>
        <strain evidence="1 2">AR-3-8</strain>
    </source>
</reference>
<keyword evidence="2" id="KW-1185">Reference proteome</keyword>
<dbReference type="EMBL" id="SZVO01000018">
    <property type="protein sequence ID" value="TKT87629.1"/>
    <property type="molecule type" value="Genomic_DNA"/>
</dbReference>
<dbReference type="Gene3D" id="3.40.50.2300">
    <property type="match status" value="1"/>
</dbReference>
<dbReference type="SUPFAM" id="SSF52172">
    <property type="entry name" value="CheY-like"/>
    <property type="match status" value="1"/>
</dbReference>
<accession>A0A4U6CSN8</accession>
<evidence type="ECO:0000313" key="2">
    <source>
        <dbReference type="Proteomes" id="UP000304900"/>
    </source>
</evidence>
<organism evidence="1 2">
    <name type="scientific">Dyadobacter frigoris</name>
    <dbReference type="NCBI Taxonomy" id="2576211"/>
    <lineage>
        <taxon>Bacteria</taxon>
        <taxon>Pseudomonadati</taxon>
        <taxon>Bacteroidota</taxon>
        <taxon>Cytophagia</taxon>
        <taxon>Cytophagales</taxon>
        <taxon>Spirosomataceae</taxon>
        <taxon>Dyadobacter</taxon>
    </lineage>
</organism>
<dbReference type="RefSeq" id="WP_137343516.1">
    <property type="nucleotide sequence ID" value="NZ_SZVO01000018.1"/>
</dbReference>
<dbReference type="AlphaFoldDB" id="A0A4U6CSN8"/>
<evidence type="ECO:0000313" key="1">
    <source>
        <dbReference type="EMBL" id="TKT87629.1"/>
    </source>
</evidence>
<protein>
    <submittedName>
        <fullName evidence="1">Response regulator transcription factor</fullName>
    </submittedName>
</protein>
<dbReference type="OrthoDB" id="9814495at2"/>
<dbReference type="InterPro" id="IPR011006">
    <property type="entry name" value="CheY-like_superfamily"/>
</dbReference>
<proteinExistence type="predicted"/>
<name>A0A4U6CSN8_9BACT</name>
<dbReference type="Proteomes" id="UP000304900">
    <property type="component" value="Unassembled WGS sequence"/>
</dbReference>
<comment type="caution">
    <text evidence="1">The sequence shown here is derived from an EMBL/GenBank/DDBJ whole genome shotgun (WGS) entry which is preliminary data.</text>
</comment>